<evidence type="ECO:0000256" key="5">
    <source>
        <dbReference type="SAM" id="Coils"/>
    </source>
</evidence>
<evidence type="ECO:0000256" key="2">
    <source>
        <dbReference type="ARBA" id="ARBA00022771"/>
    </source>
</evidence>
<feature type="domain" description="RING-type" evidence="7">
    <location>
        <begin position="338"/>
        <end position="377"/>
    </location>
</feature>
<keyword evidence="1" id="KW-0479">Metal-binding</keyword>
<reference evidence="9" key="1">
    <citation type="submission" date="2022-07" db="EMBL/GenBank/DDBJ databases">
        <title>Draft genome sequence of Zalerion maritima ATCC 34329, a (micro)plastics degrading marine fungus.</title>
        <authorList>
            <person name="Paco A."/>
            <person name="Goncalves M.F.M."/>
            <person name="Rocha-Santos T.A.P."/>
            <person name="Alves A."/>
        </authorList>
    </citation>
    <scope>NUCLEOTIDE SEQUENCE</scope>
    <source>
        <strain evidence="9">ATCC 34329</strain>
    </source>
</reference>
<organism evidence="9 10">
    <name type="scientific">Zalerion maritima</name>
    <dbReference type="NCBI Taxonomy" id="339359"/>
    <lineage>
        <taxon>Eukaryota</taxon>
        <taxon>Fungi</taxon>
        <taxon>Dikarya</taxon>
        <taxon>Ascomycota</taxon>
        <taxon>Pezizomycotina</taxon>
        <taxon>Sordariomycetes</taxon>
        <taxon>Lulworthiomycetidae</taxon>
        <taxon>Lulworthiales</taxon>
        <taxon>Lulworthiaceae</taxon>
        <taxon>Zalerion</taxon>
    </lineage>
</organism>
<feature type="compositionally biased region" description="Low complexity" evidence="6">
    <location>
        <begin position="487"/>
        <end position="496"/>
    </location>
</feature>
<dbReference type="PANTHER" id="PTHR24007:SF7">
    <property type="entry name" value="BRCA1-ASSOCIATED PROTEIN"/>
    <property type="match status" value="1"/>
</dbReference>
<evidence type="ECO:0000256" key="6">
    <source>
        <dbReference type="SAM" id="MobiDB-lite"/>
    </source>
</evidence>
<feature type="region of interest" description="Disordered" evidence="6">
    <location>
        <begin position="39"/>
        <end position="58"/>
    </location>
</feature>
<dbReference type="Proteomes" id="UP001201980">
    <property type="component" value="Unassembled WGS sequence"/>
</dbReference>
<dbReference type="InterPro" id="IPR001607">
    <property type="entry name" value="Znf_UBP"/>
</dbReference>
<evidence type="ECO:0000256" key="4">
    <source>
        <dbReference type="PROSITE-ProRule" id="PRU00502"/>
    </source>
</evidence>
<dbReference type="InterPro" id="IPR001841">
    <property type="entry name" value="Znf_RING"/>
</dbReference>
<gene>
    <name evidence="9" type="ORF">MKZ38_008136</name>
</gene>
<dbReference type="GO" id="GO:0007265">
    <property type="term" value="P:Ras protein signal transduction"/>
    <property type="evidence" value="ECO:0007669"/>
    <property type="project" value="TreeGrafter"/>
</dbReference>
<protein>
    <submittedName>
        <fullName evidence="9">Uncharacterized protein</fullName>
    </submittedName>
</protein>
<evidence type="ECO:0000259" key="7">
    <source>
        <dbReference type="PROSITE" id="PS50089"/>
    </source>
</evidence>
<dbReference type="InterPro" id="IPR047243">
    <property type="entry name" value="RING-H2_BRAP2"/>
</dbReference>
<evidence type="ECO:0000256" key="3">
    <source>
        <dbReference type="ARBA" id="ARBA00022833"/>
    </source>
</evidence>
<feature type="domain" description="UBP-type" evidence="8">
    <location>
        <begin position="374"/>
        <end position="487"/>
    </location>
</feature>
<dbReference type="Pfam" id="PF07576">
    <property type="entry name" value="BRAP2"/>
    <property type="match status" value="1"/>
</dbReference>
<sequence length="700" mass="78178">MPSYFYHLKLEIYSSAHPQDYAPTAKGRSDDHAWQLEKPFTSSGRIPSPSSSPKAPRLSFAPCQDNALAGPSASHLATSERRDLLRTRATHFPSPTWSAGIGPDAASSDWRYSPLNIKSFDEVRDCAYPVADNQRAPTDKTMAEEGRNGLTGRRRPAPEVGPNLSRLGNATKARLVPLNIKDAHVGWGVVHLYREGDETPDLDRLEGGDEELDETQCTTLCIPAVPTEYDVLKFLDWIGPQWVPYVAHWRLVMANQWGSYIALLKFHDAKKAKLFREQSEGRLFPDVMKVAHVVYVHSVTFSSQGPTKFPDLTHDPFISSSLKPYPPPTADLIELPTCPVCLERMDDTTGLMTIHCQHIFHCSCLQRWKGSGCPVCRYSNNCAANAADPSSPVDPSNPYSQPFSHGADNMCCVCDCTDDLWICLICGKVGCGRYKGGHAKEHYKETAHCFSLELETQHVWDYAEDRWAHRLLRNKDDGKIMELPSRGASGQASGSQTQDSVPRSKMEAIGLEYSHLLSSQLDSQRIYFEEMLNKAVDKASQAAASAEHSNQEMKELRSKIACLQTDHDRLAKETVPQLERDLLRERKRAEKSAEIARNLTGALQEEKKVSEGLLERVKHTNNQVEELKSSVEKLNLEKSELGEMNRDLSMFISGQEKLKELEESGEIAEEEVKDGTLSAPQQQSESSSGRRRRRGKGRGG</sequence>
<feature type="region of interest" description="Disordered" evidence="6">
    <location>
        <begin position="139"/>
        <end position="165"/>
    </location>
</feature>
<dbReference type="SMART" id="SM00184">
    <property type="entry name" value="RING"/>
    <property type="match status" value="1"/>
</dbReference>
<comment type="caution">
    <text evidence="9">The sequence shown here is derived from an EMBL/GenBank/DDBJ whole genome shotgun (WGS) entry which is preliminary data.</text>
</comment>
<dbReference type="SUPFAM" id="SSF57850">
    <property type="entry name" value="RING/U-box"/>
    <property type="match status" value="1"/>
</dbReference>
<keyword evidence="10" id="KW-1185">Reference proteome</keyword>
<name>A0AAD5WNT8_9PEZI</name>
<dbReference type="InterPro" id="IPR011422">
    <property type="entry name" value="BRAP2/ETP1_RRM"/>
</dbReference>
<dbReference type="GO" id="GO:0005737">
    <property type="term" value="C:cytoplasm"/>
    <property type="evidence" value="ECO:0007669"/>
    <property type="project" value="TreeGrafter"/>
</dbReference>
<dbReference type="GO" id="GO:0061630">
    <property type="term" value="F:ubiquitin protein ligase activity"/>
    <property type="evidence" value="ECO:0007669"/>
    <property type="project" value="TreeGrafter"/>
</dbReference>
<dbReference type="EMBL" id="JAKWBI020000556">
    <property type="protein sequence ID" value="KAJ2893869.1"/>
    <property type="molecule type" value="Genomic_DNA"/>
</dbReference>
<feature type="region of interest" description="Disordered" evidence="6">
    <location>
        <begin position="482"/>
        <end position="503"/>
    </location>
</feature>
<evidence type="ECO:0000313" key="10">
    <source>
        <dbReference type="Proteomes" id="UP001201980"/>
    </source>
</evidence>
<feature type="compositionally biased region" description="Acidic residues" evidence="6">
    <location>
        <begin position="663"/>
        <end position="672"/>
    </location>
</feature>
<dbReference type="PANTHER" id="PTHR24007">
    <property type="entry name" value="BRCA1-ASSOCIATED PROTEIN"/>
    <property type="match status" value="1"/>
</dbReference>
<feature type="region of interest" description="Disordered" evidence="6">
    <location>
        <begin position="659"/>
        <end position="700"/>
    </location>
</feature>
<keyword evidence="5" id="KW-0175">Coiled coil</keyword>
<dbReference type="PROSITE" id="PS50089">
    <property type="entry name" value="ZF_RING_2"/>
    <property type="match status" value="1"/>
</dbReference>
<dbReference type="CDD" id="cd16457">
    <property type="entry name" value="RING-H2_BRAP2"/>
    <property type="match status" value="1"/>
</dbReference>
<dbReference type="GO" id="GO:0016567">
    <property type="term" value="P:protein ubiquitination"/>
    <property type="evidence" value="ECO:0007669"/>
    <property type="project" value="TreeGrafter"/>
</dbReference>
<dbReference type="PROSITE" id="PS50271">
    <property type="entry name" value="ZF_UBP"/>
    <property type="match status" value="1"/>
</dbReference>
<dbReference type="Pfam" id="PF13639">
    <property type="entry name" value="zf-RING_2"/>
    <property type="match status" value="1"/>
</dbReference>
<evidence type="ECO:0000256" key="1">
    <source>
        <dbReference type="ARBA" id="ARBA00022723"/>
    </source>
</evidence>
<dbReference type="Gene3D" id="3.30.40.10">
    <property type="entry name" value="Zinc/RING finger domain, C3HC4 (zinc finger)"/>
    <property type="match status" value="2"/>
</dbReference>
<evidence type="ECO:0000313" key="9">
    <source>
        <dbReference type="EMBL" id="KAJ2893869.1"/>
    </source>
</evidence>
<dbReference type="Pfam" id="PF02148">
    <property type="entry name" value="zf-UBP"/>
    <property type="match status" value="1"/>
</dbReference>
<dbReference type="SMART" id="SM00290">
    <property type="entry name" value="ZnF_UBP"/>
    <property type="match status" value="1"/>
</dbReference>
<proteinExistence type="predicted"/>
<keyword evidence="3" id="KW-0862">Zinc</keyword>
<keyword evidence="2 4" id="KW-0863">Zinc-finger</keyword>
<dbReference type="AlphaFoldDB" id="A0AAD5WNT8"/>
<dbReference type="GO" id="GO:0008270">
    <property type="term" value="F:zinc ion binding"/>
    <property type="evidence" value="ECO:0007669"/>
    <property type="project" value="UniProtKB-KW"/>
</dbReference>
<feature type="compositionally biased region" description="Low complexity" evidence="6">
    <location>
        <begin position="42"/>
        <end position="53"/>
    </location>
</feature>
<accession>A0AAD5WNT8</accession>
<feature type="compositionally biased region" description="Basic residues" evidence="6">
    <location>
        <begin position="689"/>
        <end position="700"/>
    </location>
</feature>
<feature type="coiled-coil region" evidence="5">
    <location>
        <begin position="536"/>
        <end position="644"/>
    </location>
</feature>
<dbReference type="InterPro" id="IPR013083">
    <property type="entry name" value="Znf_RING/FYVE/PHD"/>
</dbReference>
<evidence type="ECO:0000259" key="8">
    <source>
        <dbReference type="PROSITE" id="PS50271"/>
    </source>
</evidence>